<evidence type="ECO:0000256" key="3">
    <source>
        <dbReference type="ARBA" id="ARBA00022475"/>
    </source>
</evidence>
<comment type="subcellular location">
    <subcellularLocation>
        <location evidence="1 7">Cell membrane</location>
        <topology evidence="1 7">Multi-pass membrane protein</topology>
    </subcellularLocation>
</comment>
<evidence type="ECO:0000256" key="7">
    <source>
        <dbReference type="RuleBase" id="RU363032"/>
    </source>
</evidence>
<feature type="domain" description="ABC transmembrane type-1" evidence="8">
    <location>
        <begin position="68"/>
        <end position="290"/>
    </location>
</feature>
<dbReference type="RefSeq" id="WP_036648785.1">
    <property type="nucleotide sequence ID" value="NZ_JQCR01000002.1"/>
</dbReference>
<dbReference type="InterPro" id="IPR035906">
    <property type="entry name" value="MetI-like_sf"/>
</dbReference>
<keyword evidence="2 7" id="KW-0813">Transport</keyword>
<evidence type="ECO:0000259" key="8">
    <source>
        <dbReference type="PROSITE" id="PS50928"/>
    </source>
</evidence>
<dbReference type="EMBL" id="JQCR01000002">
    <property type="protein sequence ID" value="KGE18652.1"/>
    <property type="molecule type" value="Genomic_DNA"/>
</dbReference>
<protein>
    <submittedName>
        <fullName evidence="9">Sugar ABC transporter permease</fullName>
    </submittedName>
</protein>
<keyword evidence="5 7" id="KW-1133">Transmembrane helix</keyword>
<dbReference type="GO" id="GO:0055085">
    <property type="term" value="P:transmembrane transport"/>
    <property type="evidence" value="ECO:0007669"/>
    <property type="project" value="InterPro"/>
</dbReference>
<keyword evidence="10" id="KW-1185">Reference proteome</keyword>
<dbReference type="OrthoDB" id="2649180at2"/>
<evidence type="ECO:0000313" key="10">
    <source>
        <dbReference type="Proteomes" id="UP000029734"/>
    </source>
</evidence>
<dbReference type="Proteomes" id="UP000029734">
    <property type="component" value="Unassembled WGS sequence"/>
</dbReference>
<dbReference type="CDD" id="cd06261">
    <property type="entry name" value="TM_PBP2"/>
    <property type="match status" value="1"/>
</dbReference>
<evidence type="ECO:0000256" key="4">
    <source>
        <dbReference type="ARBA" id="ARBA00022692"/>
    </source>
</evidence>
<accession>A0A098MAU1</accession>
<name>A0A098MAU1_9BACL</name>
<reference evidence="9 10" key="2">
    <citation type="submission" date="2014-10" db="EMBL/GenBank/DDBJ databases">
        <title>Comparative genomics of the Paenibacillus odorifer group.</title>
        <authorList>
            <person name="Tsai Y.-C."/>
            <person name="Martin N."/>
            <person name="Korlach J."/>
            <person name="Wiedmann M."/>
        </authorList>
    </citation>
    <scope>NUCLEOTIDE SEQUENCE [LARGE SCALE GENOMIC DNA]</scope>
    <source>
        <strain evidence="9 10">DSM 18334</strain>
    </source>
</reference>
<dbReference type="AlphaFoldDB" id="A0A098MAU1"/>
<gene>
    <name evidence="9" type="ORF">PWYN_04180</name>
</gene>
<evidence type="ECO:0000256" key="1">
    <source>
        <dbReference type="ARBA" id="ARBA00004651"/>
    </source>
</evidence>
<feature type="transmembrane region" description="Helical" evidence="7">
    <location>
        <begin position="157"/>
        <end position="180"/>
    </location>
</feature>
<feature type="transmembrane region" description="Helical" evidence="7">
    <location>
        <begin position="12"/>
        <end position="34"/>
    </location>
</feature>
<evidence type="ECO:0000256" key="5">
    <source>
        <dbReference type="ARBA" id="ARBA00022989"/>
    </source>
</evidence>
<keyword evidence="4 7" id="KW-0812">Transmembrane</keyword>
<dbReference type="InterPro" id="IPR000515">
    <property type="entry name" value="MetI-like"/>
</dbReference>
<comment type="similarity">
    <text evidence="7">Belongs to the binding-protein-dependent transport system permease family.</text>
</comment>
<dbReference type="SUPFAM" id="SSF161098">
    <property type="entry name" value="MetI-like"/>
    <property type="match status" value="1"/>
</dbReference>
<feature type="transmembrane region" description="Helical" evidence="7">
    <location>
        <begin position="72"/>
        <end position="93"/>
    </location>
</feature>
<dbReference type="PANTHER" id="PTHR30193:SF37">
    <property type="entry name" value="INNER MEMBRANE ABC TRANSPORTER PERMEASE PROTEIN YCJO"/>
    <property type="match status" value="1"/>
</dbReference>
<comment type="caution">
    <text evidence="9">The sequence shown here is derived from an EMBL/GenBank/DDBJ whole genome shotgun (WGS) entry which is preliminary data.</text>
</comment>
<evidence type="ECO:0000256" key="2">
    <source>
        <dbReference type="ARBA" id="ARBA00022448"/>
    </source>
</evidence>
<reference evidence="9 10" key="1">
    <citation type="submission" date="2014-08" db="EMBL/GenBank/DDBJ databases">
        <authorList>
            <person name="den Bakker H.C."/>
        </authorList>
    </citation>
    <scope>NUCLEOTIDE SEQUENCE [LARGE SCALE GENOMIC DNA]</scope>
    <source>
        <strain evidence="9 10">DSM 18334</strain>
    </source>
</reference>
<keyword evidence="6 7" id="KW-0472">Membrane</keyword>
<dbReference type="PROSITE" id="PS50928">
    <property type="entry name" value="ABC_TM1"/>
    <property type="match status" value="1"/>
</dbReference>
<dbReference type="PANTHER" id="PTHR30193">
    <property type="entry name" value="ABC TRANSPORTER PERMEASE PROTEIN"/>
    <property type="match status" value="1"/>
</dbReference>
<dbReference type="Pfam" id="PF00528">
    <property type="entry name" value="BPD_transp_1"/>
    <property type="match status" value="1"/>
</dbReference>
<evidence type="ECO:0000313" key="9">
    <source>
        <dbReference type="EMBL" id="KGE18652.1"/>
    </source>
</evidence>
<feature type="transmembrane region" description="Helical" evidence="7">
    <location>
        <begin position="105"/>
        <end position="126"/>
    </location>
</feature>
<dbReference type="Gene3D" id="1.10.3720.10">
    <property type="entry name" value="MetI-like"/>
    <property type="match status" value="1"/>
</dbReference>
<organism evidence="9 10">
    <name type="scientific">Paenibacillus wynnii</name>
    <dbReference type="NCBI Taxonomy" id="268407"/>
    <lineage>
        <taxon>Bacteria</taxon>
        <taxon>Bacillati</taxon>
        <taxon>Bacillota</taxon>
        <taxon>Bacilli</taxon>
        <taxon>Bacillales</taxon>
        <taxon>Paenibacillaceae</taxon>
        <taxon>Paenibacillus</taxon>
    </lineage>
</organism>
<feature type="transmembrane region" description="Helical" evidence="7">
    <location>
        <begin position="200"/>
        <end position="225"/>
    </location>
</feature>
<keyword evidence="3" id="KW-1003">Cell membrane</keyword>
<dbReference type="eggNOG" id="COG1175">
    <property type="taxonomic scope" value="Bacteria"/>
</dbReference>
<dbReference type="InterPro" id="IPR051393">
    <property type="entry name" value="ABC_transporter_permease"/>
</dbReference>
<evidence type="ECO:0000256" key="6">
    <source>
        <dbReference type="ARBA" id="ARBA00023136"/>
    </source>
</evidence>
<feature type="transmembrane region" description="Helical" evidence="7">
    <location>
        <begin position="269"/>
        <end position="293"/>
    </location>
</feature>
<dbReference type="STRING" id="268407.PWYN_04180"/>
<dbReference type="GO" id="GO:0005886">
    <property type="term" value="C:plasma membrane"/>
    <property type="evidence" value="ECO:0007669"/>
    <property type="project" value="UniProtKB-SubCell"/>
</dbReference>
<proteinExistence type="inferred from homology"/>
<sequence length="301" mass="33547">MNNKIRNATFAYSYLFPSAILTLVLGIYPIAWAFRYMFYNYKGYGTARFIGLDNFTRIMHDTQFWDSVLNTFVYAGGKLLLSIPLSLLLAAILNRGLRGKHVLRAVFFMPTVISTAVMAVVFFTIFNSYNGILNQFLIKFNISAAGIDWLGPKHAMLTVILVAVWGAVGNYMLLFLAGLQNIPEDVYESSSLDGANKIQQFRFITLPMLGPVMQMIIMLAIITALKGYESIMVLTEGGPVGKTEVMFLYLYKLFFPLGGGAASTQVQEFGYGSAVSFVTAIIVGMVSVVYFYASRRMNRID</sequence>